<evidence type="ECO:0000313" key="2">
    <source>
        <dbReference type="EMBL" id="XAY04027.1"/>
    </source>
</evidence>
<gene>
    <name evidence="2" type="primary">fabM_1</name>
    <name evidence="2" type="ORF">DSM112329_00853</name>
</gene>
<dbReference type="EMBL" id="CP114014">
    <property type="protein sequence ID" value="XAY04027.1"/>
    <property type="molecule type" value="Genomic_DNA"/>
</dbReference>
<accession>A0AAU7AQT9</accession>
<dbReference type="PANTHER" id="PTHR43459">
    <property type="entry name" value="ENOYL-COA HYDRATASE"/>
    <property type="match status" value="1"/>
</dbReference>
<dbReference type="RefSeq" id="WP_354700573.1">
    <property type="nucleotide sequence ID" value="NZ_CP114014.1"/>
</dbReference>
<sequence>MSTAPAYTAFSLHVEDDGVARVRLTQDARGNPFDQVFCDELSAIMNACDEDPAVRAVLITASGRFFSVGGDLQSLGRDQAALARFIKTGTTTLHAGVSRMARMDAPVIVAVHALAAGGGVSLSAAADFCIAARSAKFYAAYQGVGLAIDGGGSHSVPRRVGVRRATEFYLRNQTWSAELAAERGLISEVVDDDALEETALALARELAAGPTKSYGEVKNLLLSSYEQSLEGQMELEARAMYRTTQTADTWKAITAAATKRRPTFTGS</sequence>
<dbReference type="CDD" id="cd06558">
    <property type="entry name" value="crotonase-like"/>
    <property type="match status" value="1"/>
</dbReference>
<comment type="similarity">
    <text evidence="1">Belongs to the enoyl-CoA hydratase/isomerase family.</text>
</comment>
<dbReference type="PANTHER" id="PTHR43459:SF1">
    <property type="entry name" value="EG:BACN32G11.4 PROTEIN"/>
    <property type="match status" value="1"/>
</dbReference>
<reference evidence="2" key="1">
    <citation type="submission" date="2022-12" db="EMBL/GenBank/DDBJ databases">
        <title>Paraconexibacter alkalitolerans sp. nov. and Baekduia alba sp. nov., isolated from soil and emended description of the genera Paraconexibacter (Chun et al., 2020) and Baekduia (An et al., 2020).</title>
        <authorList>
            <person name="Vieira S."/>
            <person name="Huber K.J."/>
            <person name="Geppert A."/>
            <person name="Wolf J."/>
            <person name="Neumann-Schaal M."/>
            <person name="Muesken M."/>
            <person name="Overmann J."/>
        </authorList>
    </citation>
    <scope>NUCLEOTIDE SEQUENCE</scope>
    <source>
        <strain evidence="2">AEG42_29</strain>
    </source>
</reference>
<dbReference type="KEGG" id="parq:DSM112329_00853"/>
<organism evidence="2">
    <name type="scientific">Paraconexibacter sp. AEG42_29</name>
    <dbReference type="NCBI Taxonomy" id="2997339"/>
    <lineage>
        <taxon>Bacteria</taxon>
        <taxon>Bacillati</taxon>
        <taxon>Actinomycetota</taxon>
        <taxon>Thermoleophilia</taxon>
        <taxon>Solirubrobacterales</taxon>
        <taxon>Paraconexibacteraceae</taxon>
        <taxon>Paraconexibacter</taxon>
    </lineage>
</organism>
<dbReference type="EC" id="5.3.3.14" evidence="2"/>
<dbReference type="InterPro" id="IPR029045">
    <property type="entry name" value="ClpP/crotonase-like_dom_sf"/>
</dbReference>
<dbReference type="SUPFAM" id="SSF52096">
    <property type="entry name" value="ClpP/crotonase"/>
    <property type="match status" value="1"/>
</dbReference>
<dbReference type="Gene3D" id="1.10.12.10">
    <property type="entry name" value="Lyase 2-enoyl-coa Hydratase, Chain A, domain 2"/>
    <property type="match status" value="1"/>
</dbReference>
<dbReference type="GO" id="GO:0034017">
    <property type="term" value="F:trans-2-decenoyl-acyl-carrier-protein isomerase activity"/>
    <property type="evidence" value="ECO:0007669"/>
    <property type="project" value="UniProtKB-EC"/>
</dbReference>
<name>A0AAU7AQT9_9ACTN</name>
<protein>
    <submittedName>
        <fullName evidence="2">Trans-2-decenoyl-[acyl-carrier-protein] isomerase</fullName>
        <ecNumber evidence="2">5.3.3.14</ecNumber>
    </submittedName>
</protein>
<proteinExistence type="inferred from homology"/>
<dbReference type="InterPro" id="IPR014748">
    <property type="entry name" value="Enoyl-CoA_hydra_C"/>
</dbReference>
<dbReference type="Pfam" id="PF00378">
    <property type="entry name" value="ECH_1"/>
    <property type="match status" value="1"/>
</dbReference>
<dbReference type="Gene3D" id="3.90.226.10">
    <property type="entry name" value="2-enoyl-CoA Hydratase, Chain A, domain 1"/>
    <property type="match status" value="1"/>
</dbReference>
<dbReference type="AlphaFoldDB" id="A0AAU7AQT9"/>
<keyword evidence="2" id="KW-0413">Isomerase</keyword>
<evidence type="ECO:0000256" key="1">
    <source>
        <dbReference type="ARBA" id="ARBA00005254"/>
    </source>
</evidence>
<dbReference type="InterPro" id="IPR001753">
    <property type="entry name" value="Enoyl-CoA_hydra/iso"/>
</dbReference>